<proteinExistence type="predicted"/>
<sequence length="255" mass="27984">MFFLDKSSNTCHIYSQMKARSDILRMSDGAVEGGQNQKNYIHRTSKSDIGLSGGYQKYVLNIRTRHLSDIRRTALCYVGETPRQLLISQDGGPGVIGTIEGIQILCLVLSLEVFNLSACAANTLICPVDCLGQYVFRSDFLRNANNQSKLFIGLRKPHRQVSGSTVGRWVKDYLSLAGVNSLVFSAHSTRGGGGSIFQGGIYGCPHRLHFGDGELVQPVHICTILSSFSGHSHRDWGLLEFLGAPRALKSPLRLT</sequence>
<organism evidence="1 2">
    <name type="scientific">Daphnia magna</name>
    <dbReference type="NCBI Taxonomy" id="35525"/>
    <lineage>
        <taxon>Eukaryota</taxon>
        <taxon>Metazoa</taxon>
        <taxon>Ecdysozoa</taxon>
        <taxon>Arthropoda</taxon>
        <taxon>Crustacea</taxon>
        <taxon>Branchiopoda</taxon>
        <taxon>Diplostraca</taxon>
        <taxon>Cladocera</taxon>
        <taxon>Anomopoda</taxon>
        <taxon>Daphniidae</taxon>
        <taxon>Daphnia</taxon>
    </lineage>
</organism>
<dbReference type="Proteomes" id="UP000076858">
    <property type="component" value="Unassembled WGS sequence"/>
</dbReference>
<comment type="caution">
    <text evidence="1">The sequence shown here is derived from an EMBL/GenBank/DDBJ whole genome shotgun (WGS) entry which is preliminary data.</text>
</comment>
<evidence type="ECO:0008006" key="3">
    <source>
        <dbReference type="Google" id="ProtNLM"/>
    </source>
</evidence>
<reference evidence="1 2" key="1">
    <citation type="submission" date="2016-03" db="EMBL/GenBank/DDBJ databases">
        <title>EvidentialGene: Evidence-directed Construction of Genes on Genomes.</title>
        <authorList>
            <person name="Gilbert D.G."/>
            <person name="Choi J.-H."/>
            <person name="Mockaitis K."/>
            <person name="Colbourne J."/>
            <person name="Pfrender M."/>
        </authorList>
    </citation>
    <scope>NUCLEOTIDE SEQUENCE [LARGE SCALE GENOMIC DNA]</scope>
    <source>
        <strain evidence="1 2">Xinb3</strain>
        <tissue evidence="1">Complete organism</tissue>
    </source>
</reference>
<dbReference type="EMBL" id="LRGB01003233">
    <property type="protein sequence ID" value="KZS03655.1"/>
    <property type="molecule type" value="Genomic_DNA"/>
</dbReference>
<gene>
    <name evidence="1" type="ORF">APZ42_033570</name>
</gene>
<keyword evidence="2" id="KW-1185">Reference proteome</keyword>
<name>A0A164KZ05_9CRUS</name>
<accession>A0A164KZ05</accession>
<evidence type="ECO:0000313" key="2">
    <source>
        <dbReference type="Proteomes" id="UP000076858"/>
    </source>
</evidence>
<dbReference type="AlphaFoldDB" id="A0A164KZ05"/>
<protein>
    <recommendedName>
        <fullName evidence="3">Tyr recombinase domain-containing protein</fullName>
    </recommendedName>
</protein>
<evidence type="ECO:0000313" key="1">
    <source>
        <dbReference type="EMBL" id="KZS03655.1"/>
    </source>
</evidence>